<proteinExistence type="predicted"/>
<accession>A0A5Q2N2R1</accession>
<protein>
    <submittedName>
        <fullName evidence="1">Uncharacterized protein</fullName>
    </submittedName>
</protein>
<sequence>MTCFPNISAPLSDSILTRIENTRQGNLIAFSCIFVKKVHCREVGYGVN</sequence>
<dbReference type="AlphaFoldDB" id="A0A5Q2N2R1"/>
<evidence type="ECO:0000313" key="1">
    <source>
        <dbReference type="EMBL" id="QGG47572.1"/>
    </source>
</evidence>
<dbReference type="KEGG" id="hcv:FTV88_1425"/>
<keyword evidence="2" id="KW-1185">Reference proteome</keyword>
<dbReference type="Proteomes" id="UP000366051">
    <property type="component" value="Chromosome"/>
</dbReference>
<evidence type="ECO:0000313" key="2">
    <source>
        <dbReference type="Proteomes" id="UP000366051"/>
    </source>
</evidence>
<reference evidence="2" key="1">
    <citation type="submission" date="2019-11" db="EMBL/GenBank/DDBJ databases">
        <title>Genome sequence of Heliorestis convoluta strain HH, an alkaliphilic and minimalistic phototrophic bacterium from a soda lake in Egypt.</title>
        <authorList>
            <person name="Dewey E.D."/>
            <person name="Stokes L.M."/>
            <person name="Burchell B.M."/>
            <person name="Shaffer K.N."/>
            <person name="Huntington A.M."/>
            <person name="Baker J.M."/>
            <person name="Nadendla S."/>
            <person name="Giglio M.G."/>
            <person name="Touchman J.W."/>
            <person name="Blankenship R.E."/>
            <person name="Madigan M.T."/>
            <person name="Sattley W.M."/>
        </authorList>
    </citation>
    <scope>NUCLEOTIDE SEQUENCE [LARGE SCALE GENOMIC DNA]</scope>
    <source>
        <strain evidence="2">HH</strain>
    </source>
</reference>
<name>A0A5Q2N2R1_9FIRM</name>
<dbReference type="EMBL" id="CP045875">
    <property type="protein sequence ID" value="QGG47572.1"/>
    <property type="molecule type" value="Genomic_DNA"/>
</dbReference>
<organism evidence="1 2">
    <name type="scientific">Heliorestis convoluta</name>
    <dbReference type="NCBI Taxonomy" id="356322"/>
    <lineage>
        <taxon>Bacteria</taxon>
        <taxon>Bacillati</taxon>
        <taxon>Bacillota</taxon>
        <taxon>Clostridia</taxon>
        <taxon>Eubacteriales</taxon>
        <taxon>Heliobacteriaceae</taxon>
        <taxon>Heliorestis</taxon>
    </lineage>
</organism>
<gene>
    <name evidence="1" type="ORF">FTV88_1425</name>
</gene>